<dbReference type="InterPro" id="IPR021084">
    <property type="entry name" value="Het-s_prion_dom"/>
</dbReference>
<proteinExistence type="predicted"/>
<dbReference type="Pfam" id="PF14479">
    <property type="entry name" value="HeLo"/>
    <property type="match status" value="1"/>
</dbReference>
<keyword evidence="4" id="KW-1185">Reference proteome</keyword>
<dbReference type="AlphaFoldDB" id="A0AAN7UPA8"/>
<sequence>MPALFNNCVTCFEYIQLGRHFARDYERCQLKLDIAKTRLSRWGEAVKIHEDRRFATHEPLDTTSQQVQVILEEIDQLFGTLQKSSKRYVIGAKPEDLELCQVQDMQPMAQKLHNRLHKVVSQRQKRTGFFKKAAWALYDAKNFDKLVGQITGFIDDLEKLFPVEPARRTPVEMEIDEIKEDEPSLQALQGAANDIDPVMSEVAADKLKILEGHNSALDIQAEETARVLIGNGWTDAALANYGGKVSESTQNRADRVTARGRSLVMIGNNYGGCGFWDTP</sequence>
<gene>
    <name evidence="3" type="ORF">RRF57_005039</name>
</gene>
<feature type="domain" description="Het-s prion-forming" evidence="1">
    <location>
        <begin position="206"/>
        <end position="271"/>
    </location>
</feature>
<dbReference type="PANTHER" id="PTHR37542">
    <property type="entry name" value="HELO DOMAIN-CONTAINING PROTEIN-RELATED"/>
    <property type="match status" value="1"/>
</dbReference>
<organism evidence="3 4">
    <name type="scientific">Xylaria bambusicola</name>
    <dbReference type="NCBI Taxonomy" id="326684"/>
    <lineage>
        <taxon>Eukaryota</taxon>
        <taxon>Fungi</taxon>
        <taxon>Dikarya</taxon>
        <taxon>Ascomycota</taxon>
        <taxon>Pezizomycotina</taxon>
        <taxon>Sordariomycetes</taxon>
        <taxon>Xylariomycetidae</taxon>
        <taxon>Xylariales</taxon>
        <taxon>Xylariaceae</taxon>
        <taxon>Xylaria</taxon>
    </lineage>
</organism>
<evidence type="ECO:0000259" key="1">
    <source>
        <dbReference type="Pfam" id="PF11558"/>
    </source>
</evidence>
<feature type="domain" description="Prion-inhibition and propagation HeLo" evidence="2">
    <location>
        <begin position="3"/>
        <end position="188"/>
    </location>
</feature>
<comment type="caution">
    <text evidence="3">The sequence shown here is derived from an EMBL/GenBank/DDBJ whole genome shotgun (WGS) entry which is preliminary data.</text>
</comment>
<dbReference type="EMBL" id="JAWHQM010000011">
    <property type="protein sequence ID" value="KAK5629324.1"/>
    <property type="molecule type" value="Genomic_DNA"/>
</dbReference>
<accession>A0AAN7UPA8</accession>
<dbReference type="Proteomes" id="UP001305414">
    <property type="component" value="Unassembled WGS sequence"/>
</dbReference>
<evidence type="ECO:0000313" key="3">
    <source>
        <dbReference type="EMBL" id="KAK5629324.1"/>
    </source>
</evidence>
<dbReference type="InterPro" id="IPR038305">
    <property type="entry name" value="HeLo_sf"/>
</dbReference>
<name>A0AAN7UPA8_9PEZI</name>
<dbReference type="Pfam" id="PF11558">
    <property type="entry name" value="HET-s_218-289"/>
    <property type="match status" value="1"/>
</dbReference>
<reference evidence="3 4" key="1">
    <citation type="submission" date="2023-10" db="EMBL/GenBank/DDBJ databases">
        <title>Draft genome sequence of Xylaria bambusicola isolate GMP-LS, the root and basal stem rot pathogen of sugarcane in Indonesia.</title>
        <authorList>
            <person name="Selvaraj P."/>
            <person name="Muralishankar V."/>
            <person name="Muruganantham S."/>
            <person name="Sp S."/>
            <person name="Haryani S."/>
            <person name="Lau K.J.X."/>
            <person name="Naqvi N.I."/>
        </authorList>
    </citation>
    <scope>NUCLEOTIDE SEQUENCE [LARGE SCALE GENOMIC DNA]</scope>
    <source>
        <strain evidence="3">GMP-LS</strain>
    </source>
</reference>
<evidence type="ECO:0008006" key="5">
    <source>
        <dbReference type="Google" id="ProtNLM"/>
    </source>
</evidence>
<evidence type="ECO:0000259" key="2">
    <source>
        <dbReference type="Pfam" id="PF14479"/>
    </source>
</evidence>
<dbReference type="Gene3D" id="1.20.120.1020">
    <property type="entry name" value="Prion-inhibition and propagation, HeLo domain"/>
    <property type="match status" value="1"/>
</dbReference>
<dbReference type="InterPro" id="IPR029498">
    <property type="entry name" value="HeLo_dom"/>
</dbReference>
<dbReference type="PANTHER" id="PTHR37542:SF3">
    <property type="entry name" value="PRION-INHIBITION AND PROPAGATION HELO DOMAIN-CONTAINING PROTEIN"/>
    <property type="match status" value="1"/>
</dbReference>
<protein>
    <recommendedName>
        <fullName evidence="5">Prion-inhibition and propagation HeLo domain-containing protein</fullName>
    </recommendedName>
</protein>
<evidence type="ECO:0000313" key="4">
    <source>
        <dbReference type="Proteomes" id="UP001305414"/>
    </source>
</evidence>